<keyword evidence="4 6" id="KW-0067">ATP-binding</keyword>
<dbReference type="GO" id="GO:0044874">
    <property type="term" value="P:lipoprotein localization to outer membrane"/>
    <property type="evidence" value="ECO:0007669"/>
    <property type="project" value="TreeGrafter"/>
</dbReference>
<dbReference type="InterPro" id="IPR015854">
    <property type="entry name" value="ABC_transpr_LolD-like"/>
</dbReference>
<dbReference type="InterPro" id="IPR003593">
    <property type="entry name" value="AAA+_ATPase"/>
</dbReference>
<dbReference type="GO" id="GO:0005524">
    <property type="term" value="F:ATP binding"/>
    <property type="evidence" value="ECO:0007669"/>
    <property type="project" value="UniProtKB-KW"/>
</dbReference>
<dbReference type="SUPFAM" id="SSF52540">
    <property type="entry name" value="P-loop containing nucleoside triphosphate hydrolases"/>
    <property type="match status" value="1"/>
</dbReference>
<dbReference type="PANTHER" id="PTHR24220:SF689">
    <property type="entry name" value="LIPOPROTEIN-RELEASING SYSTEM ATP-BINDING PROTEIN LOLD"/>
    <property type="match status" value="1"/>
</dbReference>
<dbReference type="InterPro" id="IPR027417">
    <property type="entry name" value="P-loop_NTPase"/>
</dbReference>
<comment type="caution">
    <text evidence="6">The sequence shown here is derived from an EMBL/GenBank/DDBJ whole genome shotgun (WGS) entry which is preliminary data.</text>
</comment>
<dbReference type="Gene3D" id="3.40.50.300">
    <property type="entry name" value="P-loop containing nucleotide triphosphate hydrolases"/>
    <property type="match status" value="1"/>
</dbReference>
<evidence type="ECO:0000256" key="2">
    <source>
        <dbReference type="ARBA" id="ARBA00022448"/>
    </source>
</evidence>
<dbReference type="Proteomes" id="UP000823936">
    <property type="component" value="Unassembled WGS sequence"/>
</dbReference>
<dbReference type="PANTHER" id="PTHR24220">
    <property type="entry name" value="IMPORT ATP-BINDING PROTEIN"/>
    <property type="match status" value="1"/>
</dbReference>
<reference evidence="6" key="1">
    <citation type="journal article" date="2021" name="PeerJ">
        <title>Extensive microbial diversity within the chicken gut microbiome revealed by metagenomics and culture.</title>
        <authorList>
            <person name="Gilroy R."/>
            <person name="Ravi A."/>
            <person name="Getino M."/>
            <person name="Pursley I."/>
            <person name="Horton D.L."/>
            <person name="Alikhan N.F."/>
            <person name="Baker D."/>
            <person name="Gharbi K."/>
            <person name="Hall N."/>
            <person name="Watson M."/>
            <person name="Adriaenssens E.M."/>
            <person name="Foster-Nyarko E."/>
            <person name="Jarju S."/>
            <person name="Secka A."/>
            <person name="Antonio M."/>
            <person name="Oren A."/>
            <person name="Chaudhuri R.R."/>
            <person name="La Ragione R."/>
            <person name="Hildebrand F."/>
            <person name="Pallen M.J."/>
        </authorList>
    </citation>
    <scope>NUCLEOTIDE SEQUENCE</scope>
    <source>
        <strain evidence="6">Gambia11-129</strain>
    </source>
</reference>
<dbReference type="GO" id="GO:0089705">
    <property type="term" value="P:protein localization to outer membrane"/>
    <property type="evidence" value="ECO:0007669"/>
    <property type="project" value="TreeGrafter"/>
</dbReference>
<dbReference type="SMART" id="SM00382">
    <property type="entry name" value="AAA"/>
    <property type="match status" value="1"/>
</dbReference>
<dbReference type="Pfam" id="PF00005">
    <property type="entry name" value="ABC_tran"/>
    <property type="match status" value="1"/>
</dbReference>
<evidence type="ECO:0000313" key="6">
    <source>
        <dbReference type="EMBL" id="HIV99430.1"/>
    </source>
</evidence>
<dbReference type="PROSITE" id="PS50893">
    <property type="entry name" value="ABC_TRANSPORTER_2"/>
    <property type="match status" value="1"/>
</dbReference>
<gene>
    <name evidence="6" type="ORF">IAB12_06625</name>
</gene>
<dbReference type="GO" id="GO:0005886">
    <property type="term" value="C:plasma membrane"/>
    <property type="evidence" value="ECO:0007669"/>
    <property type="project" value="TreeGrafter"/>
</dbReference>
<dbReference type="InterPro" id="IPR017871">
    <property type="entry name" value="ABC_transporter-like_CS"/>
</dbReference>
<dbReference type="GO" id="GO:0016887">
    <property type="term" value="F:ATP hydrolysis activity"/>
    <property type="evidence" value="ECO:0007669"/>
    <property type="project" value="InterPro"/>
</dbReference>
<dbReference type="AlphaFoldDB" id="A0A9D1PUF2"/>
<dbReference type="CDD" id="cd03255">
    <property type="entry name" value="ABC_MJ0796_LolCDE_FtsE"/>
    <property type="match status" value="1"/>
</dbReference>
<feature type="domain" description="ABC transporter" evidence="5">
    <location>
        <begin position="6"/>
        <end position="226"/>
    </location>
</feature>
<reference evidence="6" key="2">
    <citation type="submission" date="2021-04" db="EMBL/GenBank/DDBJ databases">
        <authorList>
            <person name="Gilroy R."/>
        </authorList>
    </citation>
    <scope>NUCLEOTIDE SEQUENCE</scope>
    <source>
        <strain evidence="6">Gambia11-129</strain>
    </source>
</reference>
<evidence type="ECO:0000256" key="3">
    <source>
        <dbReference type="ARBA" id="ARBA00022741"/>
    </source>
</evidence>
<organism evidence="6 7">
    <name type="scientific">Candidatus Ornithospirochaeta avicola</name>
    <dbReference type="NCBI Taxonomy" id="2840896"/>
    <lineage>
        <taxon>Bacteria</taxon>
        <taxon>Pseudomonadati</taxon>
        <taxon>Spirochaetota</taxon>
        <taxon>Spirochaetia</taxon>
        <taxon>Spirochaetales</taxon>
        <taxon>Spirochaetaceae</taxon>
        <taxon>Spirochaetaceae incertae sedis</taxon>
        <taxon>Candidatus Ornithospirochaeta</taxon>
    </lineage>
</organism>
<dbReference type="InterPro" id="IPR003439">
    <property type="entry name" value="ABC_transporter-like_ATP-bd"/>
</dbReference>
<accession>A0A9D1PUF2</accession>
<dbReference type="InterPro" id="IPR017911">
    <property type="entry name" value="MacB-like_ATP-bd"/>
</dbReference>
<keyword evidence="2" id="KW-0813">Transport</keyword>
<name>A0A9D1PUF2_9SPIO</name>
<comment type="similarity">
    <text evidence="1">Belongs to the ABC transporter superfamily.</text>
</comment>
<proteinExistence type="inferred from homology"/>
<dbReference type="EMBL" id="DXHU01000023">
    <property type="protein sequence ID" value="HIV99430.1"/>
    <property type="molecule type" value="Genomic_DNA"/>
</dbReference>
<evidence type="ECO:0000313" key="7">
    <source>
        <dbReference type="Proteomes" id="UP000823936"/>
    </source>
</evidence>
<evidence type="ECO:0000256" key="1">
    <source>
        <dbReference type="ARBA" id="ARBA00005417"/>
    </source>
</evidence>
<evidence type="ECO:0000256" key="4">
    <source>
        <dbReference type="ARBA" id="ARBA00022840"/>
    </source>
</evidence>
<keyword evidence="3" id="KW-0547">Nucleotide-binding</keyword>
<evidence type="ECO:0000259" key="5">
    <source>
        <dbReference type="PROSITE" id="PS50893"/>
    </source>
</evidence>
<sequence length="227" mass="25361">MDDVLICAENIKKSYERKSGRLEILRNVSLTVKKGESISIVGKSGSGKSTLISILALLMSPTEGKLLYCGKDALLLKDDEKTEIRRTFISYMFQNSLLFEDLNALENVAMPLLIRGEEKKKAYAEAKNMLSLVQMDTRLSHLPSELSLGERQRVALSRALITRPSVLFLDEPTGSLDEKSRAEVERLLFDTQLLSTTSLVLVTHDMDLAGRAERRMLLSGGSIEEIR</sequence>
<protein>
    <submittedName>
        <fullName evidence="6">ABC transporter ATP-binding protein</fullName>
    </submittedName>
</protein>
<dbReference type="GO" id="GO:0022857">
    <property type="term" value="F:transmembrane transporter activity"/>
    <property type="evidence" value="ECO:0007669"/>
    <property type="project" value="TreeGrafter"/>
</dbReference>
<dbReference type="PROSITE" id="PS00211">
    <property type="entry name" value="ABC_TRANSPORTER_1"/>
    <property type="match status" value="1"/>
</dbReference>